<name>A0A1Y2EXB0_9BASI</name>
<dbReference type="InParanoid" id="A0A1Y2EXB0"/>
<feature type="region of interest" description="Disordered" evidence="1">
    <location>
        <begin position="118"/>
        <end position="161"/>
    </location>
</feature>
<reference evidence="2 3" key="1">
    <citation type="submission" date="2016-07" db="EMBL/GenBank/DDBJ databases">
        <title>Pervasive Adenine N6-methylation of Active Genes in Fungi.</title>
        <authorList>
            <consortium name="DOE Joint Genome Institute"/>
            <person name="Mondo S.J."/>
            <person name="Dannebaum R.O."/>
            <person name="Kuo R.C."/>
            <person name="Labutti K."/>
            <person name="Haridas S."/>
            <person name="Kuo A."/>
            <person name="Salamov A."/>
            <person name="Ahrendt S.R."/>
            <person name="Lipzen A."/>
            <person name="Sullivan W."/>
            <person name="Andreopoulos W.B."/>
            <person name="Clum A."/>
            <person name="Lindquist E."/>
            <person name="Daum C."/>
            <person name="Ramamoorthy G.K."/>
            <person name="Gryganskyi A."/>
            <person name="Culley D."/>
            <person name="Magnuson J.K."/>
            <person name="James T.Y."/>
            <person name="O'Malley M.A."/>
            <person name="Stajich J.E."/>
            <person name="Spatafora J.W."/>
            <person name="Visel A."/>
            <person name="Grigoriev I.V."/>
        </authorList>
    </citation>
    <scope>NUCLEOTIDE SEQUENCE [LARGE SCALE GENOMIC DNA]</scope>
    <source>
        <strain evidence="2 3">62-1032</strain>
    </source>
</reference>
<organism evidence="2 3">
    <name type="scientific">Leucosporidium creatinivorum</name>
    <dbReference type="NCBI Taxonomy" id="106004"/>
    <lineage>
        <taxon>Eukaryota</taxon>
        <taxon>Fungi</taxon>
        <taxon>Dikarya</taxon>
        <taxon>Basidiomycota</taxon>
        <taxon>Pucciniomycotina</taxon>
        <taxon>Microbotryomycetes</taxon>
        <taxon>Leucosporidiales</taxon>
        <taxon>Leucosporidium</taxon>
    </lineage>
</organism>
<proteinExistence type="predicted"/>
<evidence type="ECO:0000313" key="2">
    <source>
        <dbReference type="EMBL" id="ORY76251.1"/>
    </source>
</evidence>
<comment type="caution">
    <text evidence="2">The sequence shown here is derived from an EMBL/GenBank/DDBJ whole genome shotgun (WGS) entry which is preliminary data.</text>
</comment>
<dbReference type="Proteomes" id="UP000193467">
    <property type="component" value="Unassembled WGS sequence"/>
</dbReference>
<dbReference type="AlphaFoldDB" id="A0A1Y2EXB0"/>
<keyword evidence="3" id="KW-1185">Reference proteome</keyword>
<protein>
    <submittedName>
        <fullName evidence="2">Uncharacterized protein</fullName>
    </submittedName>
</protein>
<gene>
    <name evidence="2" type="ORF">BCR35DRAFT_314510</name>
</gene>
<evidence type="ECO:0000256" key="1">
    <source>
        <dbReference type="SAM" id="MobiDB-lite"/>
    </source>
</evidence>
<accession>A0A1Y2EXB0</accession>
<evidence type="ECO:0000313" key="3">
    <source>
        <dbReference type="Proteomes" id="UP000193467"/>
    </source>
</evidence>
<sequence>MARPIYVHKNAGSAPNPAHKFVTNKVDVHFVERYRAYQWSHGYDISVVPPLSTNAEGRTITLKCATSQTCHFIVSATLKTFDSGPVAGQQGFGINEKPFHAVHNHPAPYQSLDLDKENERRSKLAENDPSLARPPLQRAPNAGGVAPPKPSPPPPKKPEGPLIALIRSVNPSYIQYLPAIEQLGMSTSVSLTEFDEIAEEDLRSMFEESVDIPQLVGMLLVNAIMNERRARLDGVKIDQKEAAKARGREWVRAKIEEGSAAG</sequence>
<dbReference type="EMBL" id="MCGR01000035">
    <property type="protein sequence ID" value="ORY76251.1"/>
    <property type="molecule type" value="Genomic_DNA"/>
</dbReference>